<dbReference type="PANTHER" id="PTHR45989:SF1">
    <property type="entry name" value="TRANSLATION INITIATION FACTOR EIF-2B SUBUNIT GAMMA"/>
    <property type="match status" value="1"/>
</dbReference>
<feature type="domain" description="Nucleotidyl transferase" evidence="11">
    <location>
        <begin position="7"/>
        <end position="148"/>
    </location>
</feature>
<dbReference type="InterPro" id="IPR056764">
    <property type="entry name" value="LbH_EIF2B3/5"/>
</dbReference>
<keyword evidence="4" id="KW-0396">Initiation factor</keyword>
<feature type="region of interest" description="Disordered" evidence="10">
    <location>
        <begin position="244"/>
        <end position="270"/>
    </location>
</feature>
<evidence type="ECO:0000256" key="3">
    <source>
        <dbReference type="ARBA" id="ARBA00022490"/>
    </source>
</evidence>
<evidence type="ECO:0000259" key="12">
    <source>
        <dbReference type="Pfam" id="PF25084"/>
    </source>
</evidence>
<dbReference type="EMBL" id="CAXHTA020000005">
    <property type="protein sequence ID" value="CAL5221612.1"/>
    <property type="molecule type" value="Genomic_DNA"/>
</dbReference>
<evidence type="ECO:0000256" key="5">
    <source>
        <dbReference type="ARBA" id="ARBA00022917"/>
    </source>
</evidence>
<evidence type="ECO:0000256" key="7">
    <source>
        <dbReference type="ARBA" id="ARBA00044229"/>
    </source>
</evidence>
<evidence type="ECO:0000256" key="6">
    <source>
        <dbReference type="ARBA" id="ARBA00044196"/>
    </source>
</evidence>
<dbReference type="Gene3D" id="3.90.550.10">
    <property type="entry name" value="Spore Coat Polysaccharide Biosynthesis Protein SpsA, Chain A"/>
    <property type="match status" value="1"/>
</dbReference>
<keyword evidence="14" id="KW-1185">Reference proteome</keyword>
<keyword evidence="5" id="KW-0648">Protein biosynthesis</keyword>
<evidence type="ECO:0000256" key="2">
    <source>
        <dbReference type="ARBA" id="ARBA00007878"/>
    </source>
</evidence>
<comment type="similarity">
    <text evidence="2">Belongs to the eIF-2B gamma/epsilon subunits family.</text>
</comment>
<feature type="domain" description="EIF2B subunit epsilon/gamma LbH" evidence="12">
    <location>
        <begin position="350"/>
        <end position="447"/>
    </location>
</feature>
<dbReference type="Pfam" id="PF25084">
    <property type="entry name" value="LbH_EIF2B"/>
    <property type="match status" value="1"/>
</dbReference>
<evidence type="ECO:0000256" key="10">
    <source>
        <dbReference type="SAM" id="MobiDB-lite"/>
    </source>
</evidence>
<dbReference type="Gene3D" id="2.160.10.10">
    <property type="entry name" value="Hexapeptide repeat proteins"/>
    <property type="match status" value="1"/>
</dbReference>
<evidence type="ECO:0000313" key="14">
    <source>
        <dbReference type="Proteomes" id="UP001497392"/>
    </source>
</evidence>
<evidence type="ECO:0000256" key="8">
    <source>
        <dbReference type="ARBA" id="ARBA00045373"/>
    </source>
</evidence>
<dbReference type="InterPro" id="IPR051960">
    <property type="entry name" value="eIF2B_gamma"/>
</dbReference>
<reference evidence="13 14" key="1">
    <citation type="submission" date="2024-06" db="EMBL/GenBank/DDBJ databases">
        <authorList>
            <person name="Kraege A."/>
            <person name="Thomma B."/>
        </authorList>
    </citation>
    <scope>NUCLEOTIDE SEQUENCE [LARGE SCALE GENOMIC DNA]</scope>
</reference>
<name>A0ABP1FVP3_9CHLO</name>
<evidence type="ECO:0000256" key="4">
    <source>
        <dbReference type="ARBA" id="ARBA00022540"/>
    </source>
</evidence>
<dbReference type="InterPro" id="IPR005835">
    <property type="entry name" value="NTP_transferase_dom"/>
</dbReference>
<comment type="function">
    <text evidence="8">Acts as a component of the translation initiation factor 2B (eIF2B) complex, which catalyzes the exchange of GDP for GTP on the eukaryotic initiation factor 2 (eIF2) complex gamma subunit. Its guanine nucleotide exchange factor activity is repressed when bound to eIF2 complex phosphorylated on the alpha subunit, thereby limiting the amount of methionyl-initiator methionine tRNA available to the ribosome and consequently global translation is repressed.</text>
</comment>
<gene>
    <name evidence="13" type="primary">g3832</name>
    <name evidence="13" type="ORF">VP750_LOCUS3271</name>
</gene>
<dbReference type="CDD" id="cd04652">
    <property type="entry name" value="LbH_eIF2B_gamma_C"/>
    <property type="match status" value="1"/>
</dbReference>
<evidence type="ECO:0000313" key="13">
    <source>
        <dbReference type="EMBL" id="CAL5221612.1"/>
    </source>
</evidence>
<accession>A0ABP1FVP3</accession>
<comment type="subcellular location">
    <subcellularLocation>
        <location evidence="1">Cytoplasm</location>
        <location evidence="1">Cytosol</location>
    </subcellularLocation>
</comment>
<keyword evidence="3" id="KW-0963">Cytoplasm</keyword>
<dbReference type="InterPro" id="IPR029044">
    <property type="entry name" value="Nucleotide-diphossugar_trans"/>
</dbReference>
<evidence type="ECO:0000259" key="11">
    <source>
        <dbReference type="Pfam" id="PF00483"/>
    </source>
</evidence>
<evidence type="ECO:0000256" key="1">
    <source>
        <dbReference type="ARBA" id="ARBA00004514"/>
    </source>
</evidence>
<dbReference type="Proteomes" id="UP001497392">
    <property type="component" value="Unassembled WGS sequence"/>
</dbReference>
<comment type="subunit">
    <text evidence="9">Component of the translation initiation factor 2B (eIF2B) complex which is a heterodecamer of two sets of five different subunits: alpha, beta, gamma, delta and epsilon. Subunits alpha, beta and delta comprise a regulatory subcomplex and subunits epsilon and gamma comprise a catalytic subcomplex. Within the complex, the hexameric regulatory complex resides at the center, with the two heterodimeric catalytic subcomplexes bound on opposite sides.</text>
</comment>
<proteinExistence type="inferred from homology"/>
<protein>
    <recommendedName>
        <fullName evidence="6">Translation initiation factor eIF2B subunit gamma</fullName>
    </recommendedName>
    <alternativeName>
        <fullName evidence="7">eIF2B GDP-GTP exchange factor subunit gamma</fullName>
    </alternativeName>
</protein>
<evidence type="ECO:0000256" key="9">
    <source>
        <dbReference type="ARBA" id="ARBA00046432"/>
    </source>
</evidence>
<organism evidence="13 14">
    <name type="scientific">Coccomyxa viridis</name>
    <dbReference type="NCBI Taxonomy" id="1274662"/>
    <lineage>
        <taxon>Eukaryota</taxon>
        <taxon>Viridiplantae</taxon>
        <taxon>Chlorophyta</taxon>
        <taxon>core chlorophytes</taxon>
        <taxon>Trebouxiophyceae</taxon>
        <taxon>Trebouxiophyceae incertae sedis</taxon>
        <taxon>Coccomyxaceae</taxon>
        <taxon>Coccomyxa</taxon>
    </lineage>
</organism>
<sequence>MGPQCQAVLLAGGAGASLFPLNHTGNPLALFPVANQPLITYALHTLEQAGVVDVLVVCLGEATAAKVMAWVKNKYSGKLRLKARSVPEDCESADALKAVAEDITAQTFIVMSVDLVTDVCLEAMLAVHFLRNATVTVLLSQRRVSPASETKLGKAPKDVEYVGLDGESRRLVFFRPSPEARRNIKLPMGTLLRQGCLSIRTDLQDNHLYILDRSALALLQAKPALANIKQDLIPYLVRHQHSSGKAASAVRPDSGGPAANGQHESTGSLAATESMEQITLACNYMSMSHSAAALDDSAPGTSYCAAYVAGPEQYCARTVNLQSFSEVNREVVNLELAARLGVQAQPNAKHDNFVDESVQIGSKSTAASGCMVGPGTTLGDKCSIKRSVLGAMCKLGSNVKIINSVLMDSVVVHDGCHLQNCIVCTGAQLQERVSLRDCQVGPGFTVSEGAEHREEVLAKAQQQRRSTDAKT</sequence>
<dbReference type="SUPFAM" id="SSF53448">
    <property type="entry name" value="Nucleotide-diphospho-sugar transferases"/>
    <property type="match status" value="1"/>
</dbReference>
<dbReference type="Pfam" id="PF00483">
    <property type="entry name" value="NTP_transferase"/>
    <property type="match status" value="1"/>
</dbReference>
<comment type="caution">
    <text evidence="13">The sequence shown here is derived from an EMBL/GenBank/DDBJ whole genome shotgun (WGS) entry which is preliminary data.</text>
</comment>
<dbReference type="PANTHER" id="PTHR45989">
    <property type="entry name" value="TRANSLATION INITIATION FACTOR EIF-2B SUBUNIT GAMMA"/>
    <property type="match status" value="1"/>
</dbReference>